<dbReference type="PANTHER" id="PTHR12296:SF21">
    <property type="entry name" value="DENN DOMAIN-CONTAINING PROTEIN 3"/>
    <property type="match status" value="1"/>
</dbReference>
<dbReference type="Gene3D" id="3.40.50.11500">
    <property type="match status" value="1"/>
</dbReference>
<protein>
    <recommendedName>
        <fullName evidence="9">Arf-GAP domain-containing protein</fullName>
    </recommendedName>
</protein>
<dbReference type="InterPro" id="IPR051696">
    <property type="entry name" value="DENN_Domain_GEFs"/>
</dbReference>
<dbReference type="InterPro" id="IPR001164">
    <property type="entry name" value="ArfGAP_dom"/>
</dbReference>
<dbReference type="InterPro" id="IPR043153">
    <property type="entry name" value="DENN_C"/>
</dbReference>
<evidence type="ECO:0000256" key="5">
    <source>
        <dbReference type="PROSITE-ProRule" id="PRU00288"/>
    </source>
</evidence>
<dbReference type="SMART" id="SM00801">
    <property type="entry name" value="dDENN"/>
    <property type="match status" value="1"/>
</dbReference>
<dbReference type="PRINTS" id="PR00405">
    <property type="entry name" value="REVINTRACTNG"/>
</dbReference>
<dbReference type="SUPFAM" id="SSF52540">
    <property type="entry name" value="P-loop containing nucleoside triphosphate hydrolases"/>
    <property type="match status" value="1"/>
</dbReference>
<evidence type="ECO:0000256" key="4">
    <source>
        <dbReference type="ARBA" id="ARBA00022833"/>
    </source>
</evidence>
<evidence type="ECO:0000313" key="8">
    <source>
        <dbReference type="EMBL" id="CRZ10639.1"/>
    </source>
</evidence>
<evidence type="ECO:0000256" key="2">
    <source>
        <dbReference type="ARBA" id="ARBA00022723"/>
    </source>
</evidence>
<evidence type="ECO:0000256" key="3">
    <source>
        <dbReference type="ARBA" id="ARBA00022771"/>
    </source>
</evidence>
<dbReference type="Gene3D" id="1.10.220.150">
    <property type="entry name" value="Arf GTPase activating protein"/>
    <property type="match status" value="1"/>
</dbReference>
<dbReference type="FunFam" id="1.10.220.150:FF:000009">
    <property type="entry name" value="stromal membrane-associated protein 1 isoform X1"/>
    <property type="match status" value="1"/>
</dbReference>
<dbReference type="CDD" id="cd23767">
    <property type="entry name" value="IQCD"/>
    <property type="match status" value="1"/>
</dbReference>
<dbReference type="SMART" id="SM00015">
    <property type="entry name" value="IQ"/>
    <property type="match status" value="4"/>
</dbReference>
<dbReference type="Pfam" id="PF00612">
    <property type="entry name" value="IQ"/>
    <property type="match status" value="3"/>
</dbReference>
<dbReference type="InterPro" id="IPR000048">
    <property type="entry name" value="IQ_motif_EF-hand-BS"/>
</dbReference>
<organism evidence="8">
    <name type="scientific">Spongospora subterranea</name>
    <dbReference type="NCBI Taxonomy" id="70186"/>
    <lineage>
        <taxon>Eukaryota</taxon>
        <taxon>Sar</taxon>
        <taxon>Rhizaria</taxon>
        <taxon>Endomyxa</taxon>
        <taxon>Phytomyxea</taxon>
        <taxon>Plasmodiophorida</taxon>
        <taxon>Plasmodiophoridae</taxon>
        <taxon>Spongospora</taxon>
    </lineage>
</organism>
<dbReference type="CDD" id="cd08204">
    <property type="entry name" value="ArfGap"/>
    <property type="match status" value="1"/>
</dbReference>
<dbReference type="EMBL" id="HACM01010197">
    <property type="protein sequence ID" value="CRZ10639.1"/>
    <property type="molecule type" value="Transcribed_RNA"/>
</dbReference>
<keyword evidence="4" id="KW-0862">Zinc</keyword>
<dbReference type="SMART" id="SM00799">
    <property type="entry name" value="DENN"/>
    <property type="match status" value="1"/>
</dbReference>
<dbReference type="Pfam" id="PF03455">
    <property type="entry name" value="dDENN"/>
    <property type="match status" value="1"/>
</dbReference>
<evidence type="ECO:0008006" key="9">
    <source>
        <dbReference type="Google" id="ProtNLM"/>
    </source>
</evidence>
<dbReference type="InterPro" id="IPR005113">
    <property type="entry name" value="uDENN_dom"/>
</dbReference>
<keyword evidence="3 5" id="KW-0863">Zinc-finger</keyword>
<dbReference type="SUPFAM" id="SSF57863">
    <property type="entry name" value="ArfGap/RecO-like zinc finger"/>
    <property type="match status" value="1"/>
</dbReference>
<dbReference type="GO" id="GO:0032483">
    <property type="term" value="P:regulation of Rab protein signal transduction"/>
    <property type="evidence" value="ECO:0007669"/>
    <property type="project" value="TreeGrafter"/>
</dbReference>
<dbReference type="Gene3D" id="1.20.5.190">
    <property type="match status" value="1"/>
</dbReference>
<dbReference type="InterPro" id="IPR037516">
    <property type="entry name" value="Tripartite_DENN"/>
</dbReference>
<keyword evidence="2" id="KW-0479">Metal-binding</keyword>
<dbReference type="GO" id="GO:0005096">
    <property type="term" value="F:GTPase activator activity"/>
    <property type="evidence" value="ECO:0007669"/>
    <property type="project" value="UniProtKB-KW"/>
</dbReference>
<dbReference type="PANTHER" id="PTHR12296">
    <property type="entry name" value="DENN DOMAIN-CONTAINING PROTEIN 4"/>
    <property type="match status" value="1"/>
</dbReference>
<dbReference type="InterPro" id="IPR027417">
    <property type="entry name" value="P-loop_NTPase"/>
</dbReference>
<dbReference type="PROSITE" id="PS50096">
    <property type="entry name" value="IQ"/>
    <property type="match status" value="3"/>
</dbReference>
<dbReference type="SMART" id="SM00800">
    <property type="entry name" value="uDENN"/>
    <property type="match status" value="1"/>
</dbReference>
<dbReference type="Gene3D" id="3.30.450.200">
    <property type="match status" value="1"/>
</dbReference>
<dbReference type="PROSITE" id="PS50115">
    <property type="entry name" value="ARFGAP"/>
    <property type="match status" value="1"/>
</dbReference>
<evidence type="ECO:0000259" key="6">
    <source>
        <dbReference type="PROSITE" id="PS50115"/>
    </source>
</evidence>
<dbReference type="SMART" id="SM00105">
    <property type="entry name" value="ArfGap"/>
    <property type="match status" value="1"/>
</dbReference>
<sequence>MLLAKSGSQTGPHEDPHVQKQVMTLLWRELERPGNQECADCGQRDPEWASINLGILVCTNCVGIHRSLGVSISNVRSITLDRWDNSQLSCLQNVGNSKSNRMYEYMLPVNSKLTPTSSMEARAAFIRQKYVDKAFVDSGVLKRTPRSRDVPEIQHEAAESTMPSQLVDYLVVFGRGTRLRNLTFEPKLLDKIPATDYPDFPLQPEAVGIFAFPEDISLSTIQHPPSRVLFSLTSATGVRQYAVGVLFWELMTPMEIVEFEAHSEKHQECAHQHSRAVSSASSDVSGFPQSLYSPKCIIVLSHWPFFNTFEKWLAMLYRISLSCAPLPLERFIANFIMEVPVPPAGKTAVQFTIADQSLRIVRPPPNSLPLCDCRMATLFQCLDLNNVVALITAMITEQKIVLCSSQRSALLDVCEAASALIFPLTWQGVYMPVLPKRLSEFIHAPVPFIAGISSSYLLPPNPVMVPSEVVFFNLDTNDVLMPAPDTLPPLPDKPLRKLLECLRPLVSGQLFSGRDDVDAMFPYSEHLVPIDKFGEGGLVINELTTPKGTKKLRNRFKRVPPAVRPPSSNTNCSSVDSEAVRDIFLRFMVKLLGRYRQFLIPSENGLTTDEIECLDTKSLFDHAAALRDANESFRPLLAAVTETQMFERFIADRWTPSCQANDRSARPEVRFFDDCVVAKLNRSNFHLHRSTPFLDDTSYAITTTFVVPFPNRVGVTEDFYEYEQFPKLKPELLGPIRPVEPLIKSERRPVVSTLARRVNNELMKGRIVPQFQSWERLRRAAIVIQSRYRACIPRRLFLALKRQSVFVEDRMWYLRHQRASSFLQASLRVYICRVHRTLLVSAAAANMLSSMLRSYLAMQSFNKLRQCTVVLQAGVCAIVCKVRREQIAAAVIKVQSRVRMQIQRRRYLSIVASIVQVQAVFRGHRVRCHQGFVIQEGIASCRTKLAELWNQLHTDIYHRSQFWSVLEDPSYMSWMMHIEEVHRLQAEFKQRTAKADADAKSLLIKQRSDFYHYMKVTAPKADRERSFTEMGLKGGYRKKRLSQTVWSVPGQESISAKILVSVETPASLAQKDAMAEIKNIRIKSNLHKTTMSSLKAVVRLQLRVNVLRAKAQAAASSNARLSIRNQLLLRQANSLVQNAMAKTQIPSTSLRQVYRPQYDDLTATRFSVAR</sequence>
<feature type="domain" description="UDENN" evidence="7">
    <location>
        <begin position="167"/>
        <end position="663"/>
    </location>
</feature>
<dbReference type="GO" id="GO:0008270">
    <property type="term" value="F:zinc ion binding"/>
    <property type="evidence" value="ECO:0007669"/>
    <property type="project" value="UniProtKB-KW"/>
</dbReference>
<keyword evidence="1" id="KW-0343">GTPase activation</keyword>
<dbReference type="InterPro" id="IPR001194">
    <property type="entry name" value="cDENN_dom"/>
</dbReference>
<evidence type="ECO:0000256" key="1">
    <source>
        <dbReference type="ARBA" id="ARBA00022468"/>
    </source>
</evidence>
<dbReference type="AlphaFoldDB" id="A0A0H5RPI9"/>
<dbReference type="InterPro" id="IPR037278">
    <property type="entry name" value="ARFGAP/RecO"/>
</dbReference>
<feature type="domain" description="Arf-GAP" evidence="6">
    <location>
        <begin position="20"/>
        <end position="147"/>
    </location>
</feature>
<accession>A0A0H5RPI9</accession>
<dbReference type="PROSITE" id="PS50211">
    <property type="entry name" value="DENN"/>
    <property type="match status" value="1"/>
</dbReference>
<dbReference type="InterPro" id="IPR005112">
    <property type="entry name" value="dDENN_dom"/>
</dbReference>
<dbReference type="Pfam" id="PF01412">
    <property type="entry name" value="ArfGap"/>
    <property type="match status" value="1"/>
</dbReference>
<dbReference type="Pfam" id="PF03456">
    <property type="entry name" value="uDENN"/>
    <property type="match status" value="1"/>
</dbReference>
<reference evidence="8" key="1">
    <citation type="submission" date="2015-04" db="EMBL/GenBank/DDBJ databases">
        <title>The genome sequence of the plant pathogenic Rhizarian Plasmodiophora brassicae reveals insights in its biotrophic life cycle and the origin of chitin synthesis.</title>
        <authorList>
            <person name="Schwelm A."/>
            <person name="Fogelqvist J."/>
            <person name="Knaust A."/>
            <person name="Julke S."/>
            <person name="Lilja T."/>
            <person name="Dhandapani V."/>
            <person name="Bonilla-Rosso G."/>
            <person name="Karlsson M."/>
            <person name="Shevchenko A."/>
            <person name="Choi S.R."/>
            <person name="Kim H.G."/>
            <person name="Park J.Y."/>
            <person name="Lim Y.P."/>
            <person name="Ludwig-Muller J."/>
            <person name="Dixelius C."/>
        </authorList>
    </citation>
    <scope>NUCLEOTIDE SEQUENCE</scope>
    <source>
        <tissue evidence="8">Potato root galls</tissue>
    </source>
</reference>
<dbReference type="GO" id="GO:0031410">
    <property type="term" value="C:cytoplasmic vesicle"/>
    <property type="evidence" value="ECO:0007669"/>
    <property type="project" value="TreeGrafter"/>
</dbReference>
<evidence type="ECO:0000259" key="7">
    <source>
        <dbReference type="PROSITE" id="PS50211"/>
    </source>
</evidence>
<proteinExistence type="predicted"/>
<name>A0A0H5RPI9_9EUKA</name>
<dbReference type="Pfam" id="PF02141">
    <property type="entry name" value="DENN"/>
    <property type="match status" value="1"/>
</dbReference>
<dbReference type="InterPro" id="IPR038508">
    <property type="entry name" value="ArfGAP_dom_sf"/>
</dbReference>